<proteinExistence type="predicted"/>
<feature type="region of interest" description="Disordered" evidence="1">
    <location>
        <begin position="1"/>
        <end position="21"/>
    </location>
</feature>
<dbReference type="EMBL" id="CP042817">
    <property type="protein sequence ID" value="QEJ96706.1"/>
    <property type="molecule type" value="Genomic_DNA"/>
</dbReference>
<dbReference type="Proteomes" id="UP000323594">
    <property type="component" value="Chromosome"/>
</dbReference>
<gene>
    <name evidence="2" type="ORF">FUT82_00900</name>
    <name evidence="3" type="ORF">FUT82_01955</name>
</gene>
<reference evidence="2 4" key="1">
    <citation type="submission" date="2019-08" db="EMBL/GenBank/DDBJ databases">
        <authorList>
            <person name="Kuhnert P."/>
        </authorList>
    </citation>
    <scope>NUCLEOTIDE SEQUENCE [LARGE SCALE GENOMIC DNA]</scope>
    <source>
        <strain evidence="2 4">B36.5</strain>
    </source>
</reference>
<name>A0A5C0R5M9_TREPH</name>
<evidence type="ECO:0000313" key="3">
    <source>
        <dbReference type="EMBL" id="QEJ96866.1"/>
    </source>
</evidence>
<dbReference type="RefSeq" id="WP_148878695.1">
    <property type="nucleotide sequence ID" value="NZ_CP042813.1"/>
</dbReference>
<evidence type="ECO:0000313" key="4">
    <source>
        <dbReference type="Proteomes" id="UP000323594"/>
    </source>
</evidence>
<accession>A0A5C0R5M9</accession>
<dbReference type="EMBL" id="CP042817">
    <property type="protein sequence ID" value="QEJ96866.1"/>
    <property type="molecule type" value="Genomic_DNA"/>
</dbReference>
<evidence type="ECO:0000313" key="2">
    <source>
        <dbReference type="EMBL" id="QEJ96706.1"/>
    </source>
</evidence>
<evidence type="ECO:0000256" key="1">
    <source>
        <dbReference type="SAM" id="MobiDB-lite"/>
    </source>
</evidence>
<sequence>MDLELQKSKMDAEIKKEKNKTKQEELKKDVAVLDALSKTLEGNDRTKEKILKNLQLITDENSLKADGVEISKAV</sequence>
<dbReference type="AlphaFoldDB" id="A0A5C0R5M9"/>
<organism evidence="2 4">
    <name type="scientific">Treponema phagedenis</name>
    <dbReference type="NCBI Taxonomy" id="162"/>
    <lineage>
        <taxon>Bacteria</taxon>
        <taxon>Pseudomonadati</taxon>
        <taxon>Spirochaetota</taxon>
        <taxon>Spirochaetia</taxon>
        <taxon>Spirochaetales</taxon>
        <taxon>Treponemataceae</taxon>
        <taxon>Treponema</taxon>
    </lineage>
</organism>
<protein>
    <submittedName>
        <fullName evidence="2">Uncharacterized protein</fullName>
    </submittedName>
</protein>